<proteinExistence type="predicted"/>
<dbReference type="Pfam" id="PF00132">
    <property type="entry name" value="Hexapep"/>
    <property type="match status" value="2"/>
</dbReference>
<accession>A0A381UX74</accession>
<evidence type="ECO:0000256" key="5">
    <source>
        <dbReference type="ARBA" id="ARBA00023315"/>
    </source>
</evidence>
<dbReference type="AlphaFoldDB" id="A0A381UX74"/>
<sequence length="250" mass="26599">VIEDGATLGDGVLIGPYATVGKHVTLGSGTKVGAHAVLEGHTTLGEDCEVFPHACIGTIPQDLKYHGEISYLVAGDRNVFREFVTANVGTEGGGGVTQVGSDNLFMAYCHLAHDCIIGDHVIFGNAATLAGHVVIEDWVNVGAFSGVEQFRRVGQHAFVAAYAGATKDVVPYCTVQGNHCQVFGLNIVGLKRRGFSALAIGELKRAFRLLFRSNLNTTQALEMISSEDFESPEVAALVEFVRNSEHGIVK</sequence>
<feature type="domain" description="UDP N-acetylglucosamine O-acyltransferase C-terminal" evidence="6">
    <location>
        <begin position="168"/>
        <end position="249"/>
    </location>
</feature>
<dbReference type="Pfam" id="PF13720">
    <property type="entry name" value="Acetyltransf_11"/>
    <property type="match status" value="1"/>
</dbReference>
<keyword evidence="4" id="KW-0443">Lipid metabolism</keyword>
<feature type="non-terminal residue" evidence="7">
    <location>
        <position position="1"/>
    </location>
</feature>
<evidence type="ECO:0000256" key="1">
    <source>
        <dbReference type="ARBA" id="ARBA00022516"/>
    </source>
</evidence>
<evidence type="ECO:0000256" key="2">
    <source>
        <dbReference type="ARBA" id="ARBA00022556"/>
    </source>
</evidence>
<dbReference type="NCBIfam" id="TIGR01852">
    <property type="entry name" value="lipid_A_lpxA"/>
    <property type="match status" value="1"/>
</dbReference>
<dbReference type="InterPro" id="IPR001451">
    <property type="entry name" value="Hexapep"/>
</dbReference>
<dbReference type="PIRSF" id="PIRSF000456">
    <property type="entry name" value="UDP-GlcNAc_acltr"/>
    <property type="match status" value="1"/>
</dbReference>
<evidence type="ECO:0000256" key="4">
    <source>
        <dbReference type="ARBA" id="ARBA00023098"/>
    </source>
</evidence>
<keyword evidence="1" id="KW-0444">Lipid biosynthesis</keyword>
<dbReference type="InterPro" id="IPR029098">
    <property type="entry name" value="Acetyltransf_C"/>
</dbReference>
<dbReference type="InterPro" id="IPR037157">
    <property type="entry name" value="Acetyltransf_C_sf"/>
</dbReference>
<dbReference type="GO" id="GO:0016020">
    <property type="term" value="C:membrane"/>
    <property type="evidence" value="ECO:0007669"/>
    <property type="project" value="GOC"/>
</dbReference>
<keyword evidence="3" id="KW-0808">Transferase</keyword>
<evidence type="ECO:0000259" key="6">
    <source>
        <dbReference type="Pfam" id="PF13720"/>
    </source>
</evidence>
<dbReference type="EMBL" id="UINC01007332">
    <property type="protein sequence ID" value="SVA32729.1"/>
    <property type="molecule type" value="Genomic_DNA"/>
</dbReference>
<dbReference type="Gene3D" id="1.20.1180.10">
    <property type="entry name" value="Udp N-acetylglucosamine O-acyltransferase, C-terminal domain"/>
    <property type="match status" value="1"/>
</dbReference>
<keyword evidence="2" id="KW-0441">Lipid A biosynthesis</keyword>
<dbReference type="GO" id="GO:0009245">
    <property type="term" value="P:lipid A biosynthetic process"/>
    <property type="evidence" value="ECO:0007669"/>
    <property type="project" value="UniProtKB-KW"/>
</dbReference>
<gene>
    <name evidence="7" type="ORF">METZ01_LOCUS85583</name>
</gene>
<dbReference type="InterPro" id="IPR010137">
    <property type="entry name" value="Lipid_A_LpxA"/>
</dbReference>
<dbReference type="SUPFAM" id="SSF51161">
    <property type="entry name" value="Trimeric LpxA-like enzymes"/>
    <property type="match status" value="1"/>
</dbReference>
<evidence type="ECO:0000256" key="3">
    <source>
        <dbReference type="ARBA" id="ARBA00022679"/>
    </source>
</evidence>
<dbReference type="InterPro" id="IPR011004">
    <property type="entry name" value="Trimer_LpxA-like_sf"/>
</dbReference>
<dbReference type="NCBIfam" id="NF003657">
    <property type="entry name" value="PRK05289.1"/>
    <property type="match status" value="1"/>
</dbReference>
<organism evidence="7">
    <name type="scientific">marine metagenome</name>
    <dbReference type="NCBI Taxonomy" id="408172"/>
    <lineage>
        <taxon>unclassified sequences</taxon>
        <taxon>metagenomes</taxon>
        <taxon>ecological metagenomes</taxon>
    </lineage>
</organism>
<reference evidence="7" key="1">
    <citation type="submission" date="2018-05" db="EMBL/GenBank/DDBJ databases">
        <authorList>
            <person name="Lanie J.A."/>
            <person name="Ng W.-L."/>
            <person name="Kazmierczak K.M."/>
            <person name="Andrzejewski T.M."/>
            <person name="Davidsen T.M."/>
            <person name="Wayne K.J."/>
            <person name="Tettelin H."/>
            <person name="Glass J.I."/>
            <person name="Rusch D."/>
            <person name="Podicherti R."/>
            <person name="Tsui H.-C.T."/>
            <person name="Winkler M.E."/>
        </authorList>
    </citation>
    <scope>NUCLEOTIDE SEQUENCE</scope>
</reference>
<dbReference type="GO" id="GO:0008780">
    <property type="term" value="F:acyl-[acyl-carrier-protein]-UDP-N-acetylglucosamine O-acyltransferase activity"/>
    <property type="evidence" value="ECO:0007669"/>
    <property type="project" value="InterPro"/>
</dbReference>
<keyword evidence="5" id="KW-0012">Acyltransferase</keyword>
<dbReference type="PANTHER" id="PTHR43480:SF1">
    <property type="entry name" value="ACYL-[ACYL-CARRIER-PROTEIN]--UDP-N-ACETYLGLUCOSAMINE O-ACYLTRANSFERASE, MITOCHONDRIAL-RELATED"/>
    <property type="match status" value="1"/>
</dbReference>
<protein>
    <recommendedName>
        <fullName evidence="6">UDP N-acetylglucosamine O-acyltransferase C-terminal domain-containing protein</fullName>
    </recommendedName>
</protein>
<dbReference type="CDD" id="cd03351">
    <property type="entry name" value="LbH_UDP-GlcNAc_AT"/>
    <property type="match status" value="1"/>
</dbReference>
<evidence type="ECO:0000313" key="7">
    <source>
        <dbReference type="EMBL" id="SVA32729.1"/>
    </source>
</evidence>
<name>A0A381UX74_9ZZZZ</name>
<dbReference type="PANTHER" id="PTHR43480">
    <property type="entry name" value="ACYL-[ACYL-CARRIER-PROTEIN]--UDP-N-ACETYLGLUCOSAMINE O-ACYLTRANSFERASE"/>
    <property type="match status" value="1"/>
</dbReference>
<dbReference type="Gene3D" id="2.160.10.10">
    <property type="entry name" value="Hexapeptide repeat proteins"/>
    <property type="match status" value="1"/>
</dbReference>